<dbReference type="RefSeq" id="WP_187600333.1">
    <property type="nucleotide sequence ID" value="NZ_CP060714.1"/>
</dbReference>
<dbReference type="FunFam" id="3.30.70.270:FF:000001">
    <property type="entry name" value="Diguanylate cyclase domain protein"/>
    <property type="match status" value="1"/>
</dbReference>
<dbReference type="PROSITE" id="PS50112">
    <property type="entry name" value="PAS"/>
    <property type="match status" value="1"/>
</dbReference>
<dbReference type="KEGG" id="drg:H9K76_11350"/>
<feature type="domain" description="PAC" evidence="9">
    <location>
        <begin position="436"/>
        <end position="488"/>
    </location>
</feature>
<dbReference type="InterPro" id="IPR013655">
    <property type="entry name" value="PAS_fold_3"/>
</dbReference>
<feature type="domain" description="GGDEF" evidence="12">
    <location>
        <begin position="647"/>
        <end position="785"/>
    </location>
</feature>
<dbReference type="InterPro" id="IPR000014">
    <property type="entry name" value="PAS"/>
</dbReference>
<dbReference type="FunFam" id="3.20.20.450:FF:000001">
    <property type="entry name" value="Cyclic di-GMP phosphodiesterase yahA"/>
    <property type="match status" value="1"/>
</dbReference>
<evidence type="ECO:0000259" key="8">
    <source>
        <dbReference type="PROSITE" id="PS50112"/>
    </source>
</evidence>
<organism evidence="13 14">
    <name type="scientific">Diaphorobacter ruginosibacter</name>
    <dbReference type="NCBI Taxonomy" id="1715720"/>
    <lineage>
        <taxon>Bacteria</taxon>
        <taxon>Pseudomonadati</taxon>
        <taxon>Pseudomonadota</taxon>
        <taxon>Betaproteobacteria</taxon>
        <taxon>Burkholderiales</taxon>
        <taxon>Comamonadaceae</taxon>
        <taxon>Diaphorobacter</taxon>
    </lineage>
</organism>
<dbReference type="GO" id="GO:0071732">
    <property type="term" value="P:cellular response to nitric oxide"/>
    <property type="evidence" value="ECO:0007669"/>
    <property type="project" value="UniProtKB-ARBA"/>
</dbReference>
<dbReference type="NCBIfam" id="TIGR00229">
    <property type="entry name" value="sensory_box"/>
    <property type="match status" value="2"/>
</dbReference>
<name>A0A7G9RUP5_9BURK</name>
<dbReference type="SUPFAM" id="SSF141868">
    <property type="entry name" value="EAL domain-like"/>
    <property type="match status" value="1"/>
</dbReference>
<dbReference type="EMBL" id="CP060714">
    <property type="protein sequence ID" value="QNN59320.1"/>
    <property type="molecule type" value="Genomic_DNA"/>
</dbReference>
<keyword evidence="4 7" id="KW-0472">Membrane</keyword>
<dbReference type="PROSITE" id="PS50887">
    <property type="entry name" value="GGDEF"/>
    <property type="match status" value="1"/>
</dbReference>
<dbReference type="GO" id="GO:0007165">
    <property type="term" value="P:signal transduction"/>
    <property type="evidence" value="ECO:0007669"/>
    <property type="project" value="UniProtKB-ARBA"/>
</dbReference>
<keyword evidence="14" id="KW-1185">Reference proteome</keyword>
<dbReference type="CDD" id="cd01948">
    <property type="entry name" value="EAL"/>
    <property type="match status" value="1"/>
</dbReference>
<dbReference type="InterPro" id="IPR042240">
    <property type="entry name" value="CHASE_sf"/>
</dbReference>
<dbReference type="InterPro" id="IPR035919">
    <property type="entry name" value="EAL_sf"/>
</dbReference>
<evidence type="ECO:0000256" key="3">
    <source>
        <dbReference type="ARBA" id="ARBA00022989"/>
    </source>
</evidence>
<dbReference type="InterPro" id="IPR043128">
    <property type="entry name" value="Rev_trsase/Diguanyl_cyclase"/>
</dbReference>
<feature type="domain" description="CHASE" evidence="10">
    <location>
        <begin position="78"/>
        <end position="242"/>
    </location>
</feature>
<dbReference type="PROSITE" id="PS50883">
    <property type="entry name" value="EAL"/>
    <property type="match status" value="1"/>
</dbReference>
<dbReference type="Gene3D" id="3.20.20.450">
    <property type="entry name" value="EAL domain"/>
    <property type="match status" value="1"/>
</dbReference>
<dbReference type="SMART" id="SM00052">
    <property type="entry name" value="EAL"/>
    <property type="match status" value="1"/>
</dbReference>
<dbReference type="SUPFAM" id="SSF55073">
    <property type="entry name" value="Nucleotide cyclase"/>
    <property type="match status" value="1"/>
</dbReference>
<sequence length="1053" mass="117176">MFQPSSSRFLLRFWVPGLIVAVLGLLGSYALWRQQQNSAESVAQMRFEQKSNLFAQSMQRRLQSYMDVLSGLQGLLKLNPQLQRRDFERLASSMELENRHPGAIGVSFTRYVPGTDKDSFLSRTRAEPSTDGRSSKDFQIHPDESRNEYFVLEYVWPRRGNEPIEGLEIHSQPSNLAALLRARDSRSMVVSAPFELRQVSEHRMGVVMRLPVFTGEGTEAKDVRFLGTVDIAIRLSALVDAVRGEGHWDNLVLNMTDMGELGADGGLVAPRTPGTLFDEPDLDSSDIRMHKDVIFGGRLWRLNFEHATPLLSPIEKGLPALVAAAGVLVTSLLTALVMMMGLRRAQAVDNAALAASALEVSEERFRTLFSQAAVGVVQIDSRTGEIARANKKFSEMLGYTEAELENMCLQDCAHPDDAAASMQELRRMAAGEIAEMRMEMRYLHRDGHVVWVDLTAAPITLSSGETHHNVAVILDITQRKNMEEALRTNEEGLRSILNRLPIGIALIKDGAFDFSNERYAQICGYDTQEISSLDAWWATLVVDPQERELYRTRWVDACNEARESGGYIRAQECTITRKGGHLRSLEMAGVVLGENYLVTLVDISQRKAVEERARYLAYYDPLTQLPNRRLLLDRLQQALAMSARHQSYGAVLMLDLDNFKSLNETQGHDMGDRLLGVVAQRLRSCVHVDDTVARHGGDEFVVVLRSMGESEQAAAAGAEEVAQKILNVMREPFELNGELHHTTLSIGITLFHGQRESADELLKRGDLAMYRAKAEGRNALRFFDPEMQAVVEARVALEADMRAGIAQGQFELAYQPQMALGSIVGAEVLMRWLHPEKGPISPVQFIPLAEESGLIHRLGEWVLRTACERLAAWAADPVLSELTLSVNVSAQQFHQAGFVPQVLAALASTGADARRLRLELTESLLLEDIDDTVKKMVRLKSYGVGFSLDDFGTGYSSLSYLKRLPLDELKIDQGFVRDVLTDPNDAAIARTIVALGTSLGLQVTAEGVETEAQRQFLERNHCYAWQGYLLSPPLPLKEFEALVMGRASADLMV</sequence>
<dbReference type="PANTHER" id="PTHR44757">
    <property type="entry name" value="DIGUANYLATE CYCLASE DGCP"/>
    <property type="match status" value="1"/>
</dbReference>
<feature type="transmembrane region" description="Helical" evidence="7">
    <location>
        <begin position="13"/>
        <end position="32"/>
    </location>
</feature>
<dbReference type="SMART" id="SM00267">
    <property type="entry name" value="GGDEF"/>
    <property type="match status" value="1"/>
</dbReference>
<comment type="subcellular location">
    <subcellularLocation>
        <location evidence="1">Membrane</location>
    </subcellularLocation>
</comment>
<protein>
    <submittedName>
        <fullName evidence="13">EAL domain-containing protein</fullName>
    </submittedName>
</protein>
<dbReference type="CDD" id="cd00130">
    <property type="entry name" value="PAS"/>
    <property type="match status" value="1"/>
</dbReference>
<evidence type="ECO:0000313" key="14">
    <source>
        <dbReference type="Proteomes" id="UP000515811"/>
    </source>
</evidence>
<dbReference type="SMART" id="SM00091">
    <property type="entry name" value="PAS"/>
    <property type="match status" value="2"/>
</dbReference>
<dbReference type="Gene3D" id="3.30.450.350">
    <property type="entry name" value="CHASE domain"/>
    <property type="match status" value="1"/>
</dbReference>
<evidence type="ECO:0000256" key="5">
    <source>
        <dbReference type="ARBA" id="ARBA00051114"/>
    </source>
</evidence>
<dbReference type="PROSITE" id="PS50839">
    <property type="entry name" value="CHASE"/>
    <property type="match status" value="1"/>
</dbReference>
<dbReference type="InterPro" id="IPR029787">
    <property type="entry name" value="Nucleotide_cyclase"/>
</dbReference>
<evidence type="ECO:0000259" key="10">
    <source>
        <dbReference type="PROSITE" id="PS50839"/>
    </source>
</evidence>
<dbReference type="Pfam" id="PF08447">
    <property type="entry name" value="PAS_3"/>
    <property type="match status" value="1"/>
</dbReference>
<dbReference type="InterPro" id="IPR001610">
    <property type="entry name" value="PAC"/>
</dbReference>
<dbReference type="InterPro" id="IPR000160">
    <property type="entry name" value="GGDEF_dom"/>
</dbReference>
<dbReference type="GO" id="GO:0016020">
    <property type="term" value="C:membrane"/>
    <property type="evidence" value="ECO:0007669"/>
    <property type="project" value="UniProtKB-SubCell"/>
</dbReference>
<keyword evidence="2 7" id="KW-0812">Transmembrane</keyword>
<evidence type="ECO:0000259" key="11">
    <source>
        <dbReference type="PROSITE" id="PS50883"/>
    </source>
</evidence>
<dbReference type="InterPro" id="IPR000700">
    <property type="entry name" value="PAS-assoc_C"/>
</dbReference>
<evidence type="ECO:0000259" key="12">
    <source>
        <dbReference type="PROSITE" id="PS50887"/>
    </source>
</evidence>
<reference evidence="13 14" key="1">
    <citation type="submission" date="2020-08" db="EMBL/GenBank/DDBJ databases">
        <title>Genome sequence of Diaphorobacter ruginosibacter DSM 27467T.</title>
        <authorList>
            <person name="Hyun D.-W."/>
            <person name="Bae J.-W."/>
        </authorList>
    </citation>
    <scope>NUCLEOTIDE SEQUENCE [LARGE SCALE GENOMIC DNA]</scope>
    <source>
        <strain evidence="13 14">DSM 27467</strain>
    </source>
</reference>
<dbReference type="SMART" id="SM00086">
    <property type="entry name" value="PAC"/>
    <property type="match status" value="2"/>
</dbReference>
<evidence type="ECO:0000256" key="7">
    <source>
        <dbReference type="SAM" id="Phobius"/>
    </source>
</evidence>
<dbReference type="AlphaFoldDB" id="A0A7G9RUP5"/>
<dbReference type="PROSITE" id="PS50113">
    <property type="entry name" value="PAC"/>
    <property type="match status" value="1"/>
</dbReference>
<dbReference type="InterPro" id="IPR035965">
    <property type="entry name" value="PAS-like_dom_sf"/>
</dbReference>
<dbReference type="InterPro" id="IPR052155">
    <property type="entry name" value="Biofilm_reg_signaling"/>
</dbReference>
<proteinExistence type="predicted"/>
<dbReference type="InterPro" id="IPR006189">
    <property type="entry name" value="CHASE_dom"/>
</dbReference>
<dbReference type="Pfam" id="PF00990">
    <property type="entry name" value="GGDEF"/>
    <property type="match status" value="1"/>
</dbReference>
<dbReference type="Gene3D" id="3.30.450.20">
    <property type="entry name" value="PAS domain"/>
    <property type="match status" value="2"/>
</dbReference>
<dbReference type="NCBIfam" id="TIGR00254">
    <property type="entry name" value="GGDEF"/>
    <property type="match status" value="1"/>
</dbReference>
<feature type="domain" description="EAL" evidence="11">
    <location>
        <begin position="794"/>
        <end position="1047"/>
    </location>
</feature>
<evidence type="ECO:0000256" key="2">
    <source>
        <dbReference type="ARBA" id="ARBA00022692"/>
    </source>
</evidence>
<feature type="domain" description="PAS" evidence="8">
    <location>
        <begin position="361"/>
        <end position="432"/>
    </location>
</feature>
<dbReference type="Gene3D" id="3.30.70.270">
    <property type="match status" value="1"/>
</dbReference>
<evidence type="ECO:0000256" key="4">
    <source>
        <dbReference type="ARBA" id="ARBA00023136"/>
    </source>
</evidence>
<evidence type="ECO:0000256" key="6">
    <source>
        <dbReference type="SAM" id="MobiDB-lite"/>
    </source>
</evidence>
<accession>A0A7G9RUP5</accession>
<keyword evidence="3 7" id="KW-1133">Transmembrane helix</keyword>
<evidence type="ECO:0000313" key="13">
    <source>
        <dbReference type="EMBL" id="QNN59320.1"/>
    </source>
</evidence>
<comment type="catalytic activity">
    <reaction evidence="5">
        <text>3',3'-c-di-GMP + H2O = 5'-phosphoguanylyl(3'-&gt;5')guanosine + H(+)</text>
        <dbReference type="Rhea" id="RHEA:24902"/>
        <dbReference type="ChEBI" id="CHEBI:15377"/>
        <dbReference type="ChEBI" id="CHEBI:15378"/>
        <dbReference type="ChEBI" id="CHEBI:58754"/>
        <dbReference type="ChEBI" id="CHEBI:58805"/>
        <dbReference type="EC" id="3.1.4.52"/>
    </reaction>
    <physiologicalReaction direction="left-to-right" evidence="5">
        <dbReference type="Rhea" id="RHEA:24903"/>
    </physiologicalReaction>
</comment>
<dbReference type="Pfam" id="PF00563">
    <property type="entry name" value="EAL"/>
    <property type="match status" value="1"/>
</dbReference>
<dbReference type="SMART" id="SM01079">
    <property type="entry name" value="CHASE"/>
    <property type="match status" value="1"/>
</dbReference>
<dbReference type="PANTHER" id="PTHR44757:SF2">
    <property type="entry name" value="BIOFILM ARCHITECTURE MAINTENANCE PROTEIN MBAA"/>
    <property type="match status" value="1"/>
</dbReference>
<dbReference type="SUPFAM" id="SSF55785">
    <property type="entry name" value="PYP-like sensor domain (PAS domain)"/>
    <property type="match status" value="2"/>
</dbReference>
<feature type="transmembrane region" description="Helical" evidence="7">
    <location>
        <begin position="320"/>
        <end position="342"/>
    </location>
</feature>
<feature type="region of interest" description="Disordered" evidence="6">
    <location>
        <begin position="119"/>
        <end position="140"/>
    </location>
</feature>
<dbReference type="GO" id="GO:0071111">
    <property type="term" value="F:cyclic-guanylate-specific phosphodiesterase activity"/>
    <property type="evidence" value="ECO:0007669"/>
    <property type="project" value="UniProtKB-EC"/>
</dbReference>
<dbReference type="Pfam" id="PF03924">
    <property type="entry name" value="CHASE"/>
    <property type="match status" value="1"/>
</dbReference>
<dbReference type="InterPro" id="IPR001633">
    <property type="entry name" value="EAL_dom"/>
</dbReference>
<dbReference type="Proteomes" id="UP000515811">
    <property type="component" value="Chromosome"/>
</dbReference>
<dbReference type="CDD" id="cd01949">
    <property type="entry name" value="GGDEF"/>
    <property type="match status" value="1"/>
</dbReference>
<evidence type="ECO:0000256" key="1">
    <source>
        <dbReference type="ARBA" id="ARBA00004370"/>
    </source>
</evidence>
<evidence type="ECO:0000259" key="9">
    <source>
        <dbReference type="PROSITE" id="PS50113"/>
    </source>
</evidence>
<gene>
    <name evidence="13" type="ORF">H9K76_11350</name>
</gene>